<evidence type="ECO:0000313" key="2">
    <source>
        <dbReference type="Proteomes" id="UP000824881"/>
    </source>
</evidence>
<proteinExistence type="predicted"/>
<gene>
    <name evidence="1" type="ORF">CCMSSC00406_0005925</name>
</gene>
<protein>
    <submittedName>
        <fullName evidence="1">Uncharacterized protein</fullName>
    </submittedName>
</protein>
<comment type="caution">
    <text evidence="1">The sequence shown here is derived from an EMBL/GenBank/DDBJ whole genome shotgun (WGS) entry which is preliminary data.</text>
</comment>
<reference evidence="1 2" key="1">
    <citation type="journal article" date="2021" name="Appl. Environ. Microbiol.">
        <title>Genetic linkage and physical mapping for an oyster mushroom Pleurotus cornucopiae and QTL analysis for the trait cap color.</title>
        <authorList>
            <person name="Zhang Y."/>
            <person name="Gao W."/>
            <person name="Sonnenberg A."/>
            <person name="Chen Q."/>
            <person name="Zhang J."/>
            <person name="Huang C."/>
        </authorList>
    </citation>
    <scope>NUCLEOTIDE SEQUENCE [LARGE SCALE GENOMIC DNA]</scope>
    <source>
        <strain evidence="1">CCMSSC00406</strain>
    </source>
</reference>
<sequence length="245" mass="27574">MVKKYLRGCYDIEKRLSDFIPIANVAYFREAQRATGTLIGGSFALQFFARVDYKTSDLDLYVHQLFAEDLITVLHTLGCERLSPQEPVAPSVYSPMANQVTNFLSPTARAIQVVVTYCRPVQAILAYHSTAVMNFLSGWYGYSLYGTETLDDSLSMYLCFDGGERHGAKSKYEQRGWRTIADRDTANKLSIFTPLPRLVGDEKTWIVKLDASTTYGVHGYQDPFIRDASWMLRVSGSGHSYISAL</sequence>
<dbReference type="Proteomes" id="UP000824881">
    <property type="component" value="Unassembled WGS sequence"/>
</dbReference>
<evidence type="ECO:0000313" key="1">
    <source>
        <dbReference type="EMBL" id="KAG9218244.1"/>
    </source>
</evidence>
<organism evidence="1 2">
    <name type="scientific">Pleurotus cornucopiae</name>
    <name type="common">Cornucopia mushroom</name>
    <dbReference type="NCBI Taxonomy" id="5321"/>
    <lineage>
        <taxon>Eukaryota</taxon>
        <taxon>Fungi</taxon>
        <taxon>Dikarya</taxon>
        <taxon>Basidiomycota</taxon>
        <taxon>Agaricomycotina</taxon>
        <taxon>Agaricomycetes</taxon>
        <taxon>Agaricomycetidae</taxon>
        <taxon>Agaricales</taxon>
        <taxon>Pleurotineae</taxon>
        <taxon>Pleurotaceae</taxon>
        <taxon>Pleurotus</taxon>
    </lineage>
</organism>
<keyword evidence="2" id="KW-1185">Reference proteome</keyword>
<name>A0ACB7IKL9_PLECO</name>
<dbReference type="EMBL" id="WQMT02000010">
    <property type="protein sequence ID" value="KAG9218244.1"/>
    <property type="molecule type" value="Genomic_DNA"/>
</dbReference>
<accession>A0ACB7IKL9</accession>